<gene>
    <name evidence="2" type="ORF">A0U93_13165</name>
</gene>
<feature type="transmembrane region" description="Helical" evidence="1">
    <location>
        <begin position="12"/>
        <end position="33"/>
    </location>
</feature>
<dbReference type="EMBL" id="CP014691">
    <property type="protein sequence ID" value="AQS88708.1"/>
    <property type="molecule type" value="Genomic_DNA"/>
</dbReference>
<accession>A0A1U9KSC2</accession>
<dbReference type="KEGG" id="nch:A0U93_13165"/>
<keyword evidence="1" id="KW-0472">Membrane</keyword>
<dbReference type="AlphaFoldDB" id="A0A1U9KSC2"/>
<feature type="transmembrane region" description="Helical" evidence="1">
    <location>
        <begin position="268"/>
        <end position="285"/>
    </location>
</feature>
<sequence>MRLRVHFRDGPMWRWCAVAFGAAVLLAYVISYLRLPFADQDTLLYTMIGQPLVTQGVLPYGAVFDHKPIGLYAIYGAWNVLLPLPLGTYTLFALAAVTIMAALARGWGLDFGRTWLGLVVLGAPFGVLSGNAELAYLPLMFACVICLTHENGRMVLLGGFLAGLAVEVNYLAAPALLLPIVYALVTCGQGFRRGGILLLGGVAGLGVPLLPYLFDLHAARDYFDLQHRYLHHYGASSGARLKTVCWFALWMGCVSPVLMQRVGDRRAGLLRAWAAGGIVACLASGYPFAHYFLLVLAPVVLMMGLSPAGQGGTRWRLLPLGVLSVIGLYHDTHHNVVLARQLAKLDIAALHEAIGNEPVLDIEASHVPFALAHLRSQGRFLFPEHVRRLYGTGAAAYYSHELDYAPRFVIAGRTLCPSSGDMADICRKLADRYVALWDAPGVYGYRVYRRRDFQGNQDL</sequence>
<reference evidence="2 3" key="1">
    <citation type="submission" date="2016-03" db="EMBL/GenBank/DDBJ databases">
        <title>Acetic acid bacteria sequencing.</title>
        <authorList>
            <person name="Brandt J."/>
            <person name="Jakob F."/>
            <person name="Vogel R.F."/>
        </authorList>
    </citation>
    <scope>NUCLEOTIDE SEQUENCE [LARGE SCALE GENOMIC DNA]</scope>
    <source>
        <strain evidence="2 3">NBRC 101099</strain>
    </source>
</reference>
<feature type="transmembrane region" description="Helical" evidence="1">
    <location>
        <begin position="239"/>
        <end position="259"/>
    </location>
</feature>
<dbReference type="STRING" id="320497.A0U93_13165"/>
<evidence type="ECO:0000313" key="3">
    <source>
        <dbReference type="Proteomes" id="UP000188604"/>
    </source>
</evidence>
<feature type="transmembrane region" description="Helical" evidence="1">
    <location>
        <begin position="196"/>
        <end position="214"/>
    </location>
</feature>
<evidence type="ECO:0000313" key="2">
    <source>
        <dbReference type="EMBL" id="AQS88708.1"/>
    </source>
</evidence>
<dbReference type="Proteomes" id="UP000188604">
    <property type="component" value="Chromosome"/>
</dbReference>
<organism evidence="2 3">
    <name type="scientific">Neoasaia chiangmaiensis</name>
    <dbReference type="NCBI Taxonomy" id="320497"/>
    <lineage>
        <taxon>Bacteria</taxon>
        <taxon>Pseudomonadati</taxon>
        <taxon>Pseudomonadota</taxon>
        <taxon>Alphaproteobacteria</taxon>
        <taxon>Acetobacterales</taxon>
        <taxon>Acetobacteraceae</taxon>
        <taxon>Neoasaia</taxon>
    </lineage>
</organism>
<keyword evidence="1" id="KW-1133">Transmembrane helix</keyword>
<protein>
    <recommendedName>
        <fullName evidence="4">Glycosyltransferase RgtA/B/C/D-like domain-containing protein</fullName>
    </recommendedName>
</protein>
<evidence type="ECO:0008006" key="4">
    <source>
        <dbReference type="Google" id="ProtNLM"/>
    </source>
</evidence>
<feature type="transmembrane region" description="Helical" evidence="1">
    <location>
        <begin position="86"/>
        <end position="103"/>
    </location>
</feature>
<feature type="transmembrane region" description="Helical" evidence="1">
    <location>
        <begin position="115"/>
        <end position="137"/>
    </location>
</feature>
<keyword evidence="3" id="KW-1185">Reference proteome</keyword>
<keyword evidence="1" id="KW-0812">Transmembrane</keyword>
<feature type="transmembrane region" description="Helical" evidence="1">
    <location>
        <begin position="157"/>
        <end position="184"/>
    </location>
</feature>
<name>A0A1U9KSC2_9PROT</name>
<proteinExistence type="predicted"/>
<evidence type="ECO:0000256" key="1">
    <source>
        <dbReference type="SAM" id="Phobius"/>
    </source>
</evidence>